<feature type="domain" description="tRNA-queuosine alpha-mannosyltransferase N-terminal" evidence="7">
    <location>
        <begin position="16"/>
        <end position="185"/>
    </location>
</feature>
<comment type="similarity">
    <text evidence="1">Belongs to the glycosyltransferase group 1 family. Glycosyltransferase 4 subfamily.</text>
</comment>
<accession>A0ABX1GD95</accession>
<evidence type="ECO:0000256" key="1">
    <source>
        <dbReference type="ARBA" id="ARBA00009481"/>
    </source>
</evidence>
<evidence type="ECO:0000313" key="8">
    <source>
        <dbReference type="EMBL" id="NKI16901.1"/>
    </source>
</evidence>
<proteinExistence type="inferred from homology"/>
<sequence>MQGAAEPGRVNGGCVRILLLSAYHAASHALWAEGLIRALPEHDWTLLTLPPRYFRWRVRGNSLSWALMEKATLEADYDLLLATSMTDLSALRGLCPALCALPTVLYFHENQFAYPDSGRQFDSVEPQMLSVYSALAADQLVFNSEYNRTTFLAGAEKLLKKMPDFCPVEAVMRCFSSSSLLPVGIDLWPAPEPRSSSGRLHIVWNHRWEYDKGPERLLAIVSACDAAGVELDLSIVGQQFRQQPREFAEIERVLAGSACLALRHWGFVESGDDYRNLLASADVVLSTAIHDFQGLAVLEAVAAGCRPLVPRRLCYPEWFSGDYFYADKGSDIEGEGRAVAAEVQRLIRLKRQGELVVPDIGKLAWSSLAPRYSEMFSRRLAEARQ</sequence>
<evidence type="ECO:0000256" key="4">
    <source>
        <dbReference type="ARBA" id="ARBA00044517"/>
    </source>
</evidence>
<keyword evidence="9" id="KW-1185">Reference proteome</keyword>
<comment type="caution">
    <text evidence="8">The sequence shown here is derived from an EMBL/GenBank/DDBJ whole genome shotgun (WGS) entry which is preliminary data.</text>
</comment>
<dbReference type="InterPro" id="IPR022701">
    <property type="entry name" value="QTMAN_N"/>
</dbReference>
<dbReference type="Gene3D" id="3.40.50.2000">
    <property type="entry name" value="Glycogen Phosphorylase B"/>
    <property type="match status" value="2"/>
</dbReference>
<gene>
    <name evidence="8" type="ORF">HCU74_05645</name>
</gene>
<keyword evidence="2" id="KW-0328">Glycosyltransferase</keyword>
<evidence type="ECO:0000313" key="9">
    <source>
        <dbReference type="Proteomes" id="UP000765845"/>
    </source>
</evidence>
<evidence type="ECO:0000256" key="5">
    <source>
        <dbReference type="ARBA" id="ARBA00044539"/>
    </source>
</evidence>
<evidence type="ECO:0000256" key="3">
    <source>
        <dbReference type="ARBA" id="ARBA00022679"/>
    </source>
</evidence>
<dbReference type="Proteomes" id="UP000765845">
    <property type="component" value="Unassembled WGS sequence"/>
</dbReference>
<evidence type="ECO:0000256" key="2">
    <source>
        <dbReference type="ARBA" id="ARBA00022676"/>
    </source>
</evidence>
<dbReference type="PANTHER" id="PTHR13615:SF3">
    <property type="entry name" value="GLYCOSYLTRANSFERASE-LIKE DOMAIN-CONTAINING PROTEIN 1"/>
    <property type="match status" value="1"/>
</dbReference>
<reference evidence="8 9" key="1">
    <citation type="submission" date="2020-04" db="EMBL/GenBank/DDBJ databases">
        <authorList>
            <person name="Yoon J."/>
        </authorList>
    </citation>
    <scope>NUCLEOTIDE SEQUENCE [LARGE SCALE GENOMIC DNA]</scope>
    <source>
        <strain evidence="8 9">KMU-166</strain>
    </source>
</reference>
<dbReference type="EC" id="2.4.1.110" evidence="4"/>
<comment type="catalytic activity">
    <reaction evidence="6">
        <text>queuosine(34) in tRNA(Asp) + GDP-alpha-D-mannose = O-4''-alpha-D-mannosylqueuosine(34) in tRNA(Asp) + GDP + H(+)</text>
        <dbReference type="Rhea" id="RHEA:12885"/>
        <dbReference type="Rhea" id="RHEA-COMP:18572"/>
        <dbReference type="Rhea" id="RHEA-COMP:18581"/>
        <dbReference type="ChEBI" id="CHEBI:15378"/>
        <dbReference type="ChEBI" id="CHEBI:57527"/>
        <dbReference type="ChEBI" id="CHEBI:58189"/>
        <dbReference type="ChEBI" id="CHEBI:194431"/>
        <dbReference type="ChEBI" id="CHEBI:194442"/>
        <dbReference type="EC" id="2.4.1.110"/>
    </reaction>
    <physiologicalReaction direction="left-to-right" evidence="6">
        <dbReference type="Rhea" id="RHEA:12886"/>
    </physiologicalReaction>
</comment>
<evidence type="ECO:0000256" key="6">
    <source>
        <dbReference type="ARBA" id="ARBA00048439"/>
    </source>
</evidence>
<evidence type="ECO:0000259" key="7">
    <source>
        <dbReference type="Pfam" id="PF12038"/>
    </source>
</evidence>
<dbReference type="EMBL" id="JAAWWK010000002">
    <property type="protein sequence ID" value="NKI16901.1"/>
    <property type="molecule type" value="Genomic_DNA"/>
</dbReference>
<keyword evidence="3" id="KW-0808">Transferase</keyword>
<protein>
    <recommendedName>
        <fullName evidence="5">tRNA-queuosine alpha-mannosyltransferase</fullName>
        <ecNumber evidence="4">2.4.1.110</ecNumber>
    </recommendedName>
</protein>
<dbReference type="Pfam" id="PF12038">
    <property type="entry name" value="QTMAN_N"/>
    <property type="match status" value="1"/>
</dbReference>
<organism evidence="8 9">
    <name type="scientific">Spongiibacter thalassae</name>
    <dbReference type="NCBI Taxonomy" id="2721624"/>
    <lineage>
        <taxon>Bacteria</taxon>
        <taxon>Pseudomonadati</taxon>
        <taxon>Pseudomonadota</taxon>
        <taxon>Gammaproteobacteria</taxon>
        <taxon>Cellvibrionales</taxon>
        <taxon>Spongiibacteraceae</taxon>
        <taxon>Spongiibacter</taxon>
    </lineage>
</organism>
<name>A0ABX1GD95_9GAMM</name>
<dbReference type="InterPro" id="IPR051862">
    <property type="entry name" value="GT-like_domain_containing_1"/>
</dbReference>
<dbReference type="SUPFAM" id="SSF53756">
    <property type="entry name" value="UDP-Glycosyltransferase/glycogen phosphorylase"/>
    <property type="match status" value="1"/>
</dbReference>
<dbReference type="PANTHER" id="PTHR13615">
    <property type="entry name" value="GLYCOSYLTRANSFERASE-LIKE 1"/>
    <property type="match status" value="1"/>
</dbReference>